<gene>
    <name evidence="1" type="ORF">C5O00_04835</name>
</gene>
<keyword evidence="2" id="KW-1185">Reference proteome</keyword>
<reference evidence="1 2" key="1">
    <citation type="submission" date="2018-02" db="EMBL/GenBank/DDBJ databases">
        <title>Genomic analysis of the strain RR4-38 isolated from a seawater recirculating aquaculture system.</title>
        <authorList>
            <person name="Kim Y.-S."/>
            <person name="Jang Y.H."/>
            <person name="Kim K.-H."/>
        </authorList>
    </citation>
    <scope>NUCLEOTIDE SEQUENCE [LARGE SCALE GENOMIC DNA]</scope>
    <source>
        <strain evidence="1 2">RR4-38</strain>
    </source>
</reference>
<sequence>MKKVVFALATLVLTTVFISCKNEVESSSLQENPDQESAENVPQDLAIADVNSNETTRGNYLYVTAPSGLSLREFGNLQSNKLARMPYGTKVKVINAEDKHTMTVAGIKGGMNEVEFNHKKGFAFNGYLSRYFPPELNITVKGYAMELQQYYPEVKYTEATKGTASNPVNTESILLPGAQWHEAFFMAQRLFDFPKEFEFPNPKGKKSEIIFDGKPKKGIWTSQLEINRNDDGLENISYVYSSKQFDAKVTIEQVGDGMKISRTETIK</sequence>
<evidence type="ECO:0000313" key="2">
    <source>
        <dbReference type="Proteomes" id="UP000238442"/>
    </source>
</evidence>
<dbReference type="KEGG" id="aue:C5O00_04835"/>
<proteinExistence type="predicted"/>
<dbReference type="Proteomes" id="UP000238442">
    <property type="component" value="Chromosome"/>
</dbReference>
<evidence type="ECO:0000313" key="1">
    <source>
        <dbReference type="EMBL" id="AVI50528.1"/>
    </source>
</evidence>
<dbReference type="EMBL" id="CP027062">
    <property type="protein sequence ID" value="AVI50528.1"/>
    <property type="molecule type" value="Genomic_DNA"/>
</dbReference>
<dbReference type="PROSITE" id="PS51257">
    <property type="entry name" value="PROKAR_LIPOPROTEIN"/>
    <property type="match status" value="1"/>
</dbReference>
<organism evidence="1 2">
    <name type="scientific">Pukyongia salina</name>
    <dbReference type="NCBI Taxonomy" id="2094025"/>
    <lineage>
        <taxon>Bacteria</taxon>
        <taxon>Pseudomonadati</taxon>
        <taxon>Bacteroidota</taxon>
        <taxon>Flavobacteriia</taxon>
        <taxon>Flavobacteriales</taxon>
        <taxon>Flavobacteriaceae</taxon>
        <taxon>Pukyongia</taxon>
    </lineage>
</organism>
<dbReference type="AlphaFoldDB" id="A0A2S0HV85"/>
<dbReference type="OrthoDB" id="1427840at2"/>
<evidence type="ECO:0008006" key="3">
    <source>
        <dbReference type="Google" id="ProtNLM"/>
    </source>
</evidence>
<protein>
    <recommendedName>
        <fullName evidence="3">SH3 domain-containing protein</fullName>
    </recommendedName>
</protein>
<name>A0A2S0HV85_9FLAO</name>
<dbReference type="RefSeq" id="WP_105215437.1">
    <property type="nucleotide sequence ID" value="NZ_CP027062.1"/>
</dbReference>
<accession>A0A2S0HV85</accession>
<dbReference type="Gene3D" id="2.30.30.40">
    <property type="entry name" value="SH3 Domains"/>
    <property type="match status" value="1"/>
</dbReference>